<keyword evidence="1" id="KW-1133">Transmembrane helix</keyword>
<reference evidence="2 3" key="1">
    <citation type="submission" date="2019-10" db="EMBL/GenBank/DDBJ databases">
        <title>Alkaliphilus serpentinus sp. nov. and Alkaliphilus pronyensis sp. nov., two novel anaerobic alkaliphilic species isolated from the serpentinized-hosted hydrothermal field of the Prony Bay (New Caledonia).</title>
        <authorList>
            <person name="Postec A."/>
        </authorList>
    </citation>
    <scope>NUCLEOTIDE SEQUENCE [LARGE SCALE GENOMIC DNA]</scope>
    <source>
        <strain evidence="2 3">LacT</strain>
    </source>
</reference>
<name>A0A833HQN2_9FIRM</name>
<feature type="transmembrane region" description="Helical" evidence="1">
    <location>
        <begin position="104"/>
        <end position="122"/>
    </location>
</feature>
<dbReference type="RefSeq" id="WP_151865027.1">
    <property type="nucleotide sequence ID" value="NZ_WBZB01000012.1"/>
</dbReference>
<dbReference type="Proteomes" id="UP000465601">
    <property type="component" value="Unassembled WGS sequence"/>
</dbReference>
<feature type="transmembrane region" description="Helical" evidence="1">
    <location>
        <begin position="78"/>
        <end position="98"/>
    </location>
</feature>
<keyword evidence="1" id="KW-0812">Transmembrane</keyword>
<accession>A0A833HQN2</accession>
<evidence type="ECO:0000256" key="1">
    <source>
        <dbReference type="SAM" id="Phobius"/>
    </source>
</evidence>
<evidence type="ECO:0000313" key="2">
    <source>
        <dbReference type="EMBL" id="KAB3531847.1"/>
    </source>
</evidence>
<keyword evidence="1" id="KW-0472">Membrane</keyword>
<proteinExistence type="predicted"/>
<gene>
    <name evidence="2" type="ORF">F8153_03770</name>
</gene>
<dbReference type="OrthoDB" id="1683367at2"/>
<dbReference type="AlphaFoldDB" id="A0A833HQN2"/>
<sequence>MIIITGIISAIHAYLWNKIFLKKIGNKGLITVVPLIEEISKSLAAVLFSTSLLGTHFIFGIIEGGYDIITSSKKIGKMAALASVISHSIFGLITWQVYFRIGRILPAIIIACLFHSGWNWYITKYL</sequence>
<dbReference type="EMBL" id="WBZB01000012">
    <property type="protein sequence ID" value="KAB3531847.1"/>
    <property type="molecule type" value="Genomic_DNA"/>
</dbReference>
<feature type="transmembrane region" description="Helical" evidence="1">
    <location>
        <begin position="43"/>
        <end position="66"/>
    </location>
</feature>
<keyword evidence="3" id="KW-1185">Reference proteome</keyword>
<protein>
    <recommendedName>
        <fullName evidence="4">CPBP family intramembrane metalloprotease</fullName>
    </recommendedName>
</protein>
<evidence type="ECO:0008006" key="4">
    <source>
        <dbReference type="Google" id="ProtNLM"/>
    </source>
</evidence>
<organism evidence="2 3">
    <name type="scientific">Alkaliphilus serpentinus</name>
    <dbReference type="NCBI Taxonomy" id="1482731"/>
    <lineage>
        <taxon>Bacteria</taxon>
        <taxon>Bacillati</taxon>
        <taxon>Bacillota</taxon>
        <taxon>Clostridia</taxon>
        <taxon>Peptostreptococcales</taxon>
        <taxon>Natronincolaceae</taxon>
        <taxon>Alkaliphilus</taxon>
    </lineage>
</organism>
<comment type="caution">
    <text evidence="2">The sequence shown here is derived from an EMBL/GenBank/DDBJ whole genome shotgun (WGS) entry which is preliminary data.</text>
</comment>
<evidence type="ECO:0000313" key="3">
    <source>
        <dbReference type="Proteomes" id="UP000465601"/>
    </source>
</evidence>